<dbReference type="EMBL" id="CAJVQA010000327">
    <property type="protein sequence ID" value="CAG8468910.1"/>
    <property type="molecule type" value="Genomic_DNA"/>
</dbReference>
<sequence length="100" mass="11827">MDKAYFGEMTLRALTPEYLDWYAKLVEIPIKPESSRIKKDADDHILQDSLLETQVMAPNKIYTFPISKTDPNKNHLYQYAIEHRINPKEFLIITETEKNR</sequence>
<comment type="caution">
    <text evidence="1">The sequence shown here is derived from an EMBL/GenBank/DDBJ whole genome shotgun (WGS) entry which is preliminary data.</text>
</comment>
<name>A0A9N8VYL7_9GLOM</name>
<keyword evidence="2" id="KW-1185">Reference proteome</keyword>
<evidence type="ECO:0000313" key="1">
    <source>
        <dbReference type="EMBL" id="CAG8468910.1"/>
    </source>
</evidence>
<gene>
    <name evidence="1" type="ORF">CPELLU_LOCUS976</name>
</gene>
<dbReference type="Proteomes" id="UP000789759">
    <property type="component" value="Unassembled WGS sequence"/>
</dbReference>
<organism evidence="1 2">
    <name type="scientific">Cetraspora pellucida</name>
    <dbReference type="NCBI Taxonomy" id="1433469"/>
    <lineage>
        <taxon>Eukaryota</taxon>
        <taxon>Fungi</taxon>
        <taxon>Fungi incertae sedis</taxon>
        <taxon>Mucoromycota</taxon>
        <taxon>Glomeromycotina</taxon>
        <taxon>Glomeromycetes</taxon>
        <taxon>Diversisporales</taxon>
        <taxon>Gigasporaceae</taxon>
        <taxon>Cetraspora</taxon>
    </lineage>
</organism>
<dbReference type="AlphaFoldDB" id="A0A9N8VYL7"/>
<proteinExistence type="predicted"/>
<evidence type="ECO:0000313" key="2">
    <source>
        <dbReference type="Proteomes" id="UP000789759"/>
    </source>
</evidence>
<reference evidence="1" key="1">
    <citation type="submission" date="2021-06" db="EMBL/GenBank/DDBJ databases">
        <authorList>
            <person name="Kallberg Y."/>
            <person name="Tangrot J."/>
            <person name="Rosling A."/>
        </authorList>
    </citation>
    <scope>NUCLEOTIDE SEQUENCE</scope>
    <source>
        <strain evidence="1">FL966</strain>
    </source>
</reference>
<accession>A0A9N8VYL7</accession>
<dbReference type="OrthoDB" id="2354161at2759"/>
<protein>
    <submittedName>
        <fullName evidence="1">19343_t:CDS:1</fullName>
    </submittedName>
</protein>